<dbReference type="Proteomes" id="UP000294744">
    <property type="component" value="Unassembled WGS sequence"/>
</dbReference>
<proteinExistence type="inferred from homology"/>
<keyword evidence="5" id="KW-1185">Reference proteome</keyword>
<dbReference type="GO" id="GO:0044281">
    <property type="term" value="P:small molecule metabolic process"/>
    <property type="evidence" value="ECO:0007669"/>
    <property type="project" value="UniProtKB-ARBA"/>
</dbReference>
<dbReference type="Gene3D" id="3.90.850.10">
    <property type="entry name" value="Fumarylacetoacetase-like, C-terminal domain"/>
    <property type="match status" value="1"/>
</dbReference>
<comment type="similarity">
    <text evidence="1">Belongs to the FAH family.</text>
</comment>
<keyword evidence="4" id="KW-0378">Hydrolase</keyword>
<evidence type="ECO:0000313" key="5">
    <source>
        <dbReference type="Proteomes" id="UP000294744"/>
    </source>
</evidence>
<evidence type="ECO:0000256" key="1">
    <source>
        <dbReference type="ARBA" id="ARBA00010211"/>
    </source>
</evidence>
<dbReference type="OrthoDB" id="9779415at2"/>
<dbReference type="EMBL" id="SMKV01000001">
    <property type="protein sequence ID" value="TDC96869.1"/>
    <property type="molecule type" value="Genomic_DNA"/>
</dbReference>
<name>A0A4R4VBH5_9PSEU</name>
<dbReference type="GO" id="GO:0046872">
    <property type="term" value="F:metal ion binding"/>
    <property type="evidence" value="ECO:0007669"/>
    <property type="project" value="UniProtKB-KW"/>
</dbReference>
<dbReference type="InterPro" id="IPR011234">
    <property type="entry name" value="Fumarylacetoacetase-like_C"/>
</dbReference>
<dbReference type="RefSeq" id="WP_132618591.1">
    <property type="nucleotide sequence ID" value="NZ_SMKV01000001.1"/>
</dbReference>
<keyword evidence="2" id="KW-0479">Metal-binding</keyword>
<dbReference type="Pfam" id="PF01557">
    <property type="entry name" value="FAA_hydrolase"/>
    <property type="match status" value="1"/>
</dbReference>
<reference evidence="4 5" key="1">
    <citation type="submission" date="2019-03" db="EMBL/GenBank/DDBJ databases">
        <title>Draft genome sequences of novel Actinobacteria.</title>
        <authorList>
            <person name="Sahin N."/>
            <person name="Ay H."/>
            <person name="Saygin H."/>
        </authorList>
    </citation>
    <scope>NUCLEOTIDE SEQUENCE [LARGE SCALE GENOMIC DNA]</scope>
    <source>
        <strain evidence="4 5">16K404</strain>
    </source>
</reference>
<evidence type="ECO:0000313" key="4">
    <source>
        <dbReference type="EMBL" id="TDC96869.1"/>
    </source>
</evidence>
<dbReference type="InterPro" id="IPR051121">
    <property type="entry name" value="FAH"/>
</dbReference>
<dbReference type="InterPro" id="IPR036663">
    <property type="entry name" value="Fumarylacetoacetase_C_sf"/>
</dbReference>
<gene>
    <name evidence="4" type="ORF">E1161_01235</name>
</gene>
<dbReference type="GO" id="GO:0016787">
    <property type="term" value="F:hydrolase activity"/>
    <property type="evidence" value="ECO:0007669"/>
    <property type="project" value="UniProtKB-KW"/>
</dbReference>
<dbReference type="PANTHER" id="PTHR42796:SF7">
    <property type="entry name" value="2-DEHYDRO-3-DEOXY-D-ARABINONATE DEHYDRATASE"/>
    <property type="match status" value="1"/>
</dbReference>
<accession>A0A4R4VBH5</accession>
<sequence>MKLLDDVRDVLPTDRDAATLVGRVHDPQEAGPSVVAVRGDELVDITGAVPTLTDLLEHRDPVALARSAAPRKSWPLTSVLAATVDGGPGPRLLAPADLQVLKAAGVTFVKSMLERVIEERAAGDVTRSAEIREQVESAIGGTLAAIRPGSEEARAVKEVLVRDGLWSQYLEVGLGPDPEIFTKAPLLAAVGAGAEIGIAEGSDWNNPEPEVALAIRSDGRIVAATLGNDVNLRDVEGRSALLLPKAKDNNASASLGPLLRLFDDGFGLDDVRNLDVRLEVRGEDGFVLDGHSSMREISRDPEELAASALGPHHQYPDGLILYTGTLFAPTEDRGALGKGFTHQVGDVVRISTPKLGTLANRVNRSERCPQWTFGVRSLLANLVHRGLL</sequence>
<comment type="caution">
    <text evidence="4">The sequence shown here is derived from an EMBL/GenBank/DDBJ whole genome shotgun (WGS) entry which is preliminary data.</text>
</comment>
<dbReference type="SUPFAM" id="SSF56529">
    <property type="entry name" value="FAH"/>
    <property type="match status" value="1"/>
</dbReference>
<organism evidence="4 5">
    <name type="scientific">Saccharopolyspora aridisoli</name>
    <dbReference type="NCBI Taxonomy" id="2530385"/>
    <lineage>
        <taxon>Bacteria</taxon>
        <taxon>Bacillati</taxon>
        <taxon>Actinomycetota</taxon>
        <taxon>Actinomycetes</taxon>
        <taxon>Pseudonocardiales</taxon>
        <taxon>Pseudonocardiaceae</taxon>
        <taxon>Saccharopolyspora</taxon>
    </lineage>
</organism>
<evidence type="ECO:0000256" key="2">
    <source>
        <dbReference type="ARBA" id="ARBA00022723"/>
    </source>
</evidence>
<dbReference type="AlphaFoldDB" id="A0A4R4VBH5"/>
<dbReference type="PANTHER" id="PTHR42796">
    <property type="entry name" value="FUMARYLACETOACETATE HYDROLASE DOMAIN-CONTAINING PROTEIN 2A-RELATED"/>
    <property type="match status" value="1"/>
</dbReference>
<feature type="domain" description="Fumarylacetoacetase-like C-terminal" evidence="3">
    <location>
        <begin position="189"/>
        <end position="362"/>
    </location>
</feature>
<protein>
    <submittedName>
        <fullName evidence="4">Fumarylacetoacetate hydrolase</fullName>
    </submittedName>
</protein>
<evidence type="ECO:0000259" key="3">
    <source>
        <dbReference type="Pfam" id="PF01557"/>
    </source>
</evidence>